<dbReference type="KEGG" id="pmrn:116948706"/>
<dbReference type="PROSITE" id="PS50003">
    <property type="entry name" value="PH_DOMAIN"/>
    <property type="match status" value="1"/>
</dbReference>
<feature type="region of interest" description="Disordered" evidence="1">
    <location>
        <begin position="52"/>
        <end position="119"/>
    </location>
</feature>
<keyword evidence="3" id="KW-1185">Reference proteome</keyword>
<organism evidence="3 4">
    <name type="scientific">Petromyzon marinus</name>
    <name type="common">Sea lamprey</name>
    <dbReference type="NCBI Taxonomy" id="7757"/>
    <lineage>
        <taxon>Eukaryota</taxon>
        <taxon>Metazoa</taxon>
        <taxon>Chordata</taxon>
        <taxon>Craniata</taxon>
        <taxon>Vertebrata</taxon>
        <taxon>Cyclostomata</taxon>
        <taxon>Hyperoartia</taxon>
        <taxon>Petromyzontiformes</taxon>
        <taxon>Petromyzontidae</taxon>
        <taxon>Petromyzon</taxon>
    </lineage>
</organism>
<accession>A0AAJ7X4U3</accession>
<feature type="compositionally biased region" description="Basic and acidic residues" evidence="1">
    <location>
        <begin position="326"/>
        <end position="348"/>
    </location>
</feature>
<feature type="domain" description="PH" evidence="2">
    <location>
        <begin position="661"/>
        <end position="806"/>
    </location>
</feature>
<dbReference type="SMART" id="SM00233">
    <property type="entry name" value="PH"/>
    <property type="match status" value="1"/>
</dbReference>
<evidence type="ECO:0000313" key="3">
    <source>
        <dbReference type="Proteomes" id="UP001318040"/>
    </source>
</evidence>
<dbReference type="InterPro" id="IPR011993">
    <property type="entry name" value="PH-like_dom_sf"/>
</dbReference>
<dbReference type="InterPro" id="IPR001849">
    <property type="entry name" value="PH_domain"/>
</dbReference>
<gene>
    <name evidence="4" type="primary">LOC116948706</name>
</gene>
<feature type="compositionally biased region" description="Basic and acidic residues" evidence="1">
    <location>
        <begin position="247"/>
        <end position="263"/>
    </location>
</feature>
<dbReference type="SUPFAM" id="SSF50729">
    <property type="entry name" value="PH domain-like"/>
    <property type="match status" value="1"/>
</dbReference>
<feature type="region of interest" description="Disordered" evidence="1">
    <location>
        <begin position="210"/>
        <end position="355"/>
    </location>
</feature>
<feature type="compositionally biased region" description="Basic and acidic residues" evidence="1">
    <location>
        <begin position="477"/>
        <end position="487"/>
    </location>
</feature>
<evidence type="ECO:0000256" key="1">
    <source>
        <dbReference type="SAM" id="MobiDB-lite"/>
    </source>
</evidence>
<proteinExistence type="predicted"/>
<feature type="compositionally biased region" description="Basic and acidic residues" evidence="1">
    <location>
        <begin position="397"/>
        <end position="407"/>
    </location>
</feature>
<evidence type="ECO:0000259" key="2">
    <source>
        <dbReference type="PROSITE" id="PS50003"/>
    </source>
</evidence>
<feature type="compositionally biased region" description="Basic and acidic residues" evidence="1">
    <location>
        <begin position="278"/>
        <end position="292"/>
    </location>
</feature>
<protein>
    <submittedName>
        <fullName evidence="4">Uncharacterized protein LOC116948706</fullName>
    </submittedName>
</protein>
<feature type="region of interest" description="Disordered" evidence="1">
    <location>
        <begin position="555"/>
        <end position="607"/>
    </location>
</feature>
<dbReference type="RefSeq" id="XP_032821569.1">
    <property type="nucleotide sequence ID" value="XM_032965678.1"/>
</dbReference>
<name>A0AAJ7X4U3_PETMA</name>
<dbReference type="AlphaFoldDB" id="A0AAJ7X4U3"/>
<feature type="compositionally biased region" description="Basic residues" evidence="1">
    <location>
        <begin position="374"/>
        <end position="391"/>
    </location>
</feature>
<dbReference type="Gene3D" id="2.30.29.30">
    <property type="entry name" value="Pleckstrin-homology domain (PH domain)/Phosphotyrosine-binding domain (PTB)"/>
    <property type="match status" value="1"/>
</dbReference>
<feature type="region of interest" description="Disordered" evidence="1">
    <location>
        <begin position="136"/>
        <end position="193"/>
    </location>
</feature>
<evidence type="ECO:0000313" key="4">
    <source>
        <dbReference type="RefSeq" id="XP_032821569.1"/>
    </source>
</evidence>
<reference evidence="4" key="1">
    <citation type="submission" date="2025-08" db="UniProtKB">
        <authorList>
            <consortium name="RefSeq"/>
        </authorList>
    </citation>
    <scope>IDENTIFICATION</scope>
    <source>
        <tissue evidence="4">Sperm</tissue>
    </source>
</reference>
<dbReference type="Pfam" id="PF00169">
    <property type="entry name" value="PH"/>
    <property type="match status" value="1"/>
</dbReference>
<dbReference type="Proteomes" id="UP001318040">
    <property type="component" value="Chromosome 34"/>
</dbReference>
<feature type="region of interest" description="Disordered" evidence="1">
    <location>
        <begin position="374"/>
        <end position="530"/>
    </location>
</feature>
<feature type="compositionally biased region" description="Polar residues" evidence="1">
    <location>
        <begin position="488"/>
        <end position="501"/>
    </location>
</feature>
<sequence length="815" mass="85841">MSTASVLHAALRFLSGQGLDSVRFQLSYRSAALDQWTPGPLALAGLCPAEESRETALAEPPVALGTTDGKDGDASGRRPPVGSPEAERVTERDRADSTSAVDGVEAERENRTSHSQIDLLVGGGVARPAAREAAEPSGVAIVPSASDSDSVGPAAATDRAGSGRGESPTAEEATSVARQQEAPPKGAAESNVDSNPFAKMLAWIKEAGLASGDQGREASSGEPPVTADERVAPDVAVEFPSSVACEADGREQKVSGKEAKASSREPPVSVIDRALPGGDHHDGTLDSVHSDAELELPSPPPTEPQQGTVNPEATRGCSETIGPSDATDHRERGPELTPNVERRDERKAHPSQPLFMEFSDLNEEIDAGDILFSRHLHSHPKKKAKKPRKRAQGVVFEDPKGAKEMPCKSKSAVDANTGNAGEPSHAKGGPNQSSSDCSRENKNVSFCKEPCPDLKANLGSDRESHISLPEIQISHVRQGDFTKRSGQDENTTADPPSQSPRGTGVMVEGDNAPQIAGNTGGSDEVDSTHSPNLISAAVSNIAKASGCLPTNDSSDDDFYGHYPDGSGEAEPLGGASGARISRTSATRKSRKVTRRRKDLGPTRAAARAGEMAVPAAVAALLPDVQNRHQGGRLSCSSIEDDDIVVVVHRKKQGGAEDPFGGVRKMGLLLKRRRMKTWKEYFCELTASELRLYLPDGRAADNPAPPPSPVDAAAPAGETALPFADAPGERPGRGAVAVSLHDGYVLHKAYSLRLCQSVALLGLAKLSVYAAPADCLELSFAGQKLFFQAGSADDAEDWVERLREVLHEMGHRAVDE</sequence>
<feature type="compositionally biased region" description="Basic residues" evidence="1">
    <location>
        <begin position="585"/>
        <end position="597"/>
    </location>
</feature>
<feature type="compositionally biased region" description="Basic and acidic residues" evidence="1">
    <location>
        <begin position="85"/>
        <end position="96"/>
    </location>
</feature>